<reference evidence="2 3" key="1">
    <citation type="submission" date="2022-09" db="EMBL/GenBank/DDBJ databases">
        <authorList>
            <person name="Palmer J.M."/>
        </authorList>
    </citation>
    <scope>NUCLEOTIDE SEQUENCE [LARGE SCALE GENOMIC DNA]</scope>
    <source>
        <strain evidence="2 3">DSM 7382</strain>
    </source>
</reference>
<feature type="compositionally biased region" description="Low complexity" evidence="1">
    <location>
        <begin position="68"/>
        <end position="79"/>
    </location>
</feature>
<comment type="caution">
    <text evidence="2">The sequence shown here is derived from an EMBL/GenBank/DDBJ whole genome shotgun (WGS) entry which is preliminary data.</text>
</comment>
<feature type="region of interest" description="Disordered" evidence="1">
    <location>
        <begin position="36"/>
        <end position="182"/>
    </location>
</feature>
<evidence type="ECO:0000313" key="2">
    <source>
        <dbReference type="EMBL" id="KAK7689831.1"/>
    </source>
</evidence>
<feature type="compositionally biased region" description="Acidic residues" evidence="1">
    <location>
        <begin position="372"/>
        <end position="382"/>
    </location>
</feature>
<dbReference type="AlphaFoldDB" id="A0AAW0GAE9"/>
<evidence type="ECO:0000256" key="1">
    <source>
        <dbReference type="SAM" id="MobiDB-lite"/>
    </source>
</evidence>
<feature type="compositionally biased region" description="Low complexity" evidence="1">
    <location>
        <begin position="482"/>
        <end position="500"/>
    </location>
</feature>
<feature type="compositionally biased region" description="Low complexity" evidence="1">
    <location>
        <begin position="94"/>
        <end position="129"/>
    </location>
</feature>
<organism evidence="2 3">
    <name type="scientific">Cerrena zonata</name>
    <dbReference type="NCBI Taxonomy" id="2478898"/>
    <lineage>
        <taxon>Eukaryota</taxon>
        <taxon>Fungi</taxon>
        <taxon>Dikarya</taxon>
        <taxon>Basidiomycota</taxon>
        <taxon>Agaricomycotina</taxon>
        <taxon>Agaricomycetes</taxon>
        <taxon>Polyporales</taxon>
        <taxon>Cerrenaceae</taxon>
        <taxon>Cerrena</taxon>
    </lineage>
</organism>
<feature type="compositionally biased region" description="Basic and acidic residues" evidence="1">
    <location>
        <begin position="587"/>
        <end position="610"/>
    </location>
</feature>
<feature type="region of interest" description="Disordered" evidence="1">
    <location>
        <begin position="372"/>
        <end position="532"/>
    </location>
</feature>
<sequence>MALTATAQSVPERTWDEVIVPTLRKRLETESHVLSKRMSVASMGSQDDGYPLDSYQPNSVYVSREKAVVSPVSQPSRPSGIPRPSLSHSRTDTSSGSYHRSSQSGSYQRARTISQPQPFDSSPPTTSSPLPQPVRPSQPRSNSPMTPTTKTTRIPISRGRAGSTSSYQPSINGSMGRSDSKITVTRYNGHVAEPSDLWPVDERQQQSSVNSRSTLRTPRSQYSELVNENAPFSQNSMNSISSRSAYDRDLAPPRQSTDSEETPFEHWYRGDVSRNGGVGELRVARKQEMLDIANYGHTVRQASSRVAITPASRSRSNSRGRDNNGYLHARSRAGSLGARESIYIDDDEHARTSAMVFDEQPLTDVDTDGEVSAEMAEDEEEQYTPRLNGAYSPSPPLRSNTPTSNRDLVNFKSRIPTPTPRAIAEARAVTPTQAMSRAASEPPAASTSAQTSTPRKASGPITASQSQPNASQSNSAKRRGKSPASTTASSKKMKTSKSPARSPPKKNEEYRRSVAQYPNPEGDDMVDAIPSWTQPVLPSGNWDDVVLPVVARKKGLDGHYTQANGSPQPKPPPETIYEPAPGTFGFDHTKTRQPRTDLRPEHIPMDEFGQRKRSSVQEQPYHQQSPMALSPPPTTPTGSRSRPESPAPFSHYNTPERPGEVTTIDMIRPPMDQPSHMPLEEEASGGCCKCIIM</sequence>
<feature type="region of interest" description="Disordered" evidence="1">
    <location>
        <begin position="194"/>
        <end position="263"/>
    </location>
</feature>
<feature type="region of interest" description="Disordered" evidence="1">
    <location>
        <begin position="303"/>
        <end position="328"/>
    </location>
</feature>
<evidence type="ECO:0000313" key="3">
    <source>
        <dbReference type="Proteomes" id="UP001385951"/>
    </source>
</evidence>
<dbReference type="Proteomes" id="UP001385951">
    <property type="component" value="Unassembled WGS sequence"/>
</dbReference>
<feature type="compositionally biased region" description="Low complexity" evidence="1">
    <location>
        <begin position="233"/>
        <end position="244"/>
    </location>
</feature>
<feature type="compositionally biased region" description="Polar residues" evidence="1">
    <location>
        <begin position="616"/>
        <end position="627"/>
    </location>
</feature>
<feature type="compositionally biased region" description="Polar residues" evidence="1">
    <location>
        <begin position="138"/>
        <end position="154"/>
    </location>
</feature>
<feature type="compositionally biased region" description="Low complexity" evidence="1">
    <location>
        <begin position="436"/>
        <end position="454"/>
    </location>
</feature>
<dbReference type="EMBL" id="JASBNA010000007">
    <property type="protein sequence ID" value="KAK7689831.1"/>
    <property type="molecule type" value="Genomic_DNA"/>
</dbReference>
<feature type="compositionally biased region" description="Polar residues" evidence="1">
    <location>
        <begin position="162"/>
        <end position="182"/>
    </location>
</feature>
<protein>
    <submittedName>
        <fullName evidence="2">Uncharacterized protein</fullName>
    </submittedName>
</protein>
<feature type="compositionally biased region" description="Low complexity" evidence="1">
    <location>
        <begin position="463"/>
        <end position="475"/>
    </location>
</feature>
<name>A0AAW0GAE9_9APHY</name>
<feature type="region of interest" description="Disordered" evidence="1">
    <location>
        <begin position="557"/>
        <end position="684"/>
    </location>
</feature>
<gene>
    <name evidence="2" type="ORF">QCA50_006470</name>
</gene>
<feature type="compositionally biased region" description="Polar residues" evidence="1">
    <location>
        <begin position="205"/>
        <end position="232"/>
    </location>
</feature>
<accession>A0AAW0GAE9</accession>
<feature type="compositionally biased region" description="Polar residues" evidence="1">
    <location>
        <begin position="397"/>
        <end position="407"/>
    </location>
</feature>
<keyword evidence="3" id="KW-1185">Reference proteome</keyword>
<proteinExistence type="predicted"/>